<accession>A0A2N6MIT0</accession>
<feature type="signal peptide" evidence="1">
    <location>
        <begin position="1"/>
        <end position="22"/>
    </location>
</feature>
<sequence length="122" mass="13854">MKRGILSLSLTLATLTPTTALAQVVIMAQDRTFLGIVSPNRYDSDSICNRYGDYGSRYGNGIFNRYGKYGDRYSEQSAYNPRAEHPPLLIKNQQIIGFVSKNPKIANRYDPDMLQIEICQER</sequence>
<proteinExistence type="predicted"/>
<dbReference type="AlphaFoldDB" id="A0A2N6MIT0"/>
<evidence type="ECO:0000313" key="3">
    <source>
        <dbReference type="Proteomes" id="UP000234966"/>
    </source>
</evidence>
<name>A0A2N6MIT0_9CYAN</name>
<dbReference type="RefSeq" id="WP_084552350.1">
    <property type="nucleotide sequence ID" value="NZ_NMQI01000111.1"/>
</dbReference>
<reference evidence="2 3" key="1">
    <citation type="submission" date="2017-07" db="EMBL/GenBank/DDBJ databases">
        <title>Genomes of Fischerella (Mastigocladus) sp. strains.</title>
        <authorList>
            <person name="Miller S.R."/>
        </authorList>
    </citation>
    <scope>NUCLEOTIDE SEQUENCE [LARGE SCALE GENOMIC DNA]</scope>
    <source>
        <strain evidence="2 3">CCMEE 5330</strain>
    </source>
</reference>
<evidence type="ECO:0000256" key="1">
    <source>
        <dbReference type="SAM" id="SignalP"/>
    </source>
</evidence>
<feature type="chain" id="PRO_5014782269" evidence="1">
    <location>
        <begin position="23"/>
        <end position="122"/>
    </location>
</feature>
<dbReference type="Proteomes" id="UP000234966">
    <property type="component" value="Unassembled WGS sequence"/>
</dbReference>
<organism evidence="2 3">
    <name type="scientific">Fischerella thermalis CCMEE 5330</name>
    <dbReference type="NCBI Taxonomy" id="2019670"/>
    <lineage>
        <taxon>Bacteria</taxon>
        <taxon>Bacillati</taxon>
        <taxon>Cyanobacteriota</taxon>
        <taxon>Cyanophyceae</taxon>
        <taxon>Nostocales</taxon>
        <taxon>Hapalosiphonaceae</taxon>
        <taxon>Fischerella</taxon>
    </lineage>
</organism>
<keyword evidence="1" id="KW-0732">Signal</keyword>
<protein>
    <submittedName>
        <fullName evidence="2">Uncharacterized protein</fullName>
    </submittedName>
</protein>
<gene>
    <name evidence="2" type="ORF">CEN41_05120</name>
</gene>
<dbReference type="EMBL" id="NMQI01000111">
    <property type="protein sequence ID" value="PMB46666.1"/>
    <property type="molecule type" value="Genomic_DNA"/>
</dbReference>
<comment type="caution">
    <text evidence="2">The sequence shown here is derived from an EMBL/GenBank/DDBJ whole genome shotgun (WGS) entry which is preliminary data.</text>
</comment>
<evidence type="ECO:0000313" key="2">
    <source>
        <dbReference type="EMBL" id="PMB46666.1"/>
    </source>
</evidence>